<proteinExistence type="predicted"/>
<dbReference type="Proteomes" id="UP000492821">
    <property type="component" value="Unassembled WGS sequence"/>
</dbReference>
<dbReference type="AlphaFoldDB" id="A0A7E4V6S6"/>
<feature type="chain" id="PRO_5028802762" evidence="1">
    <location>
        <begin position="20"/>
        <end position="173"/>
    </location>
</feature>
<evidence type="ECO:0000313" key="2">
    <source>
        <dbReference type="Proteomes" id="UP000492821"/>
    </source>
</evidence>
<reference evidence="3" key="2">
    <citation type="submission" date="2020-10" db="UniProtKB">
        <authorList>
            <consortium name="WormBaseParasite"/>
        </authorList>
    </citation>
    <scope>IDENTIFICATION</scope>
</reference>
<keyword evidence="1" id="KW-0732">Signal</keyword>
<organism evidence="2 3">
    <name type="scientific">Panagrellus redivivus</name>
    <name type="common">Microworm</name>
    <dbReference type="NCBI Taxonomy" id="6233"/>
    <lineage>
        <taxon>Eukaryota</taxon>
        <taxon>Metazoa</taxon>
        <taxon>Ecdysozoa</taxon>
        <taxon>Nematoda</taxon>
        <taxon>Chromadorea</taxon>
        <taxon>Rhabditida</taxon>
        <taxon>Tylenchina</taxon>
        <taxon>Panagrolaimomorpha</taxon>
        <taxon>Panagrolaimoidea</taxon>
        <taxon>Panagrolaimidae</taxon>
        <taxon>Panagrellus</taxon>
    </lineage>
</organism>
<accession>A0A7E4V6S6</accession>
<evidence type="ECO:0000256" key="1">
    <source>
        <dbReference type="SAM" id="SignalP"/>
    </source>
</evidence>
<name>A0A7E4V6S6_PANRE</name>
<sequence>MKFQATFVFVLVAIGYTVAQTQSSGSGNGAEVSQWTSNLTSTVDQVLEQLGSIVAGLSPEAQGLFNTVRNILTNGTLNGNDQCANILNVFGSAPTNVLSELFTAVPVLGNLCTINIGGGLLGGLVGGLVALLLGLVDGLVGGLLGGITGGGLGGGIVGGVGGAVSGIVNSLGL</sequence>
<feature type="signal peptide" evidence="1">
    <location>
        <begin position="1"/>
        <end position="19"/>
    </location>
</feature>
<evidence type="ECO:0000313" key="3">
    <source>
        <dbReference type="WBParaSite" id="Pan_g16678.t1"/>
    </source>
</evidence>
<reference evidence="2" key="1">
    <citation type="journal article" date="2013" name="Genetics">
        <title>The draft genome and transcriptome of Panagrellus redivivus are shaped by the harsh demands of a free-living lifestyle.</title>
        <authorList>
            <person name="Srinivasan J."/>
            <person name="Dillman A.R."/>
            <person name="Macchietto M.G."/>
            <person name="Heikkinen L."/>
            <person name="Lakso M."/>
            <person name="Fracchia K.M."/>
            <person name="Antoshechkin I."/>
            <person name="Mortazavi A."/>
            <person name="Wong G."/>
            <person name="Sternberg P.W."/>
        </authorList>
    </citation>
    <scope>NUCLEOTIDE SEQUENCE [LARGE SCALE GENOMIC DNA]</scope>
    <source>
        <strain evidence="2">MT8872</strain>
    </source>
</reference>
<keyword evidence="2" id="KW-1185">Reference proteome</keyword>
<dbReference type="WBParaSite" id="Pan_g16678.t1">
    <property type="protein sequence ID" value="Pan_g16678.t1"/>
    <property type="gene ID" value="Pan_g16678"/>
</dbReference>
<protein>
    <submittedName>
        <fullName evidence="3">DUF148 domain-containing protein</fullName>
    </submittedName>
</protein>